<evidence type="ECO:0000313" key="4">
    <source>
        <dbReference type="Proteomes" id="UP000324974"/>
    </source>
</evidence>
<dbReference type="PROSITE" id="PS50222">
    <property type="entry name" value="EF_HAND_2"/>
    <property type="match status" value="1"/>
</dbReference>
<dbReference type="RefSeq" id="WP_149114769.1">
    <property type="nucleotide sequence ID" value="NZ_CP042425.1"/>
</dbReference>
<dbReference type="OrthoDB" id="5402145at2"/>
<evidence type="ECO:0000259" key="1">
    <source>
        <dbReference type="PROSITE" id="PS50222"/>
    </source>
</evidence>
<gene>
    <name evidence="2" type="ORF">PX52LOC_07567</name>
    <name evidence="3" type="ORF">PX52LOC_07673</name>
</gene>
<reference evidence="4" key="1">
    <citation type="submission" date="2019-08" db="EMBL/GenBank/DDBJ databases">
        <title>Limnoglobus roseus gen. nov., sp. nov., a novel freshwater planctomycete with a giant genome from the family Gemmataceae.</title>
        <authorList>
            <person name="Kulichevskaya I.S."/>
            <person name="Naumoff D.G."/>
            <person name="Miroshnikov K."/>
            <person name="Ivanova A."/>
            <person name="Philippov D.A."/>
            <person name="Hakobyan A."/>
            <person name="Rijpstra I.C."/>
            <person name="Sinninghe Damste J.S."/>
            <person name="Liesack W."/>
            <person name="Dedysh S.N."/>
        </authorList>
    </citation>
    <scope>NUCLEOTIDE SEQUENCE [LARGE SCALE GENOMIC DNA]</scope>
    <source>
        <strain evidence="4">PX52</strain>
    </source>
</reference>
<dbReference type="EMBL" id="CP042425">
    <property type="protein sequence ID" value="QEL20466.1"/>
    <property type="molecule type" value="Genomic_DNA"/>
</dbReference>
<accession>A0A5C1AUU4</accession>
<feature type="domain" description="EF-hand" evidence="1">
    <location>
        <begin position="68"/>
        <end position="103"/>
    </location>
</feature>
<protein>
    <recommendedName>
        <fullName evidence="1">EF-hand domain-containing protein</fullName>
    </recommendedName>
</protein>
<keyword evidence="4" id="KW-1185">Reference proteome</keyword>
<dbReference type="GO" id="GO:0005509">
    <property type="term" value="F:calcium ion binding"/>
    <property type="evidence" value="ECO:0007669"/>
    <property type="project" value="InterPro"/>
</dbReference>
<reference evidence="3" key="2">
    <citation type="journal article" date="2020" name="Int. J. Syst. Evol. Microbiol.">
        <title>Limnoglobus roseus gen. nov., sp. nov., a novel freshwater planctomycete with a giant genome from the family Gemmataceae.</title>
        <authorList>
            <person name="Kulichevskaya I.S."/>
            <person name="Naumoff D.G."/>
            <person name="Miroshnikov K.K."/>
            <person name="Ivanova A.A."/>
            <person name="Philippov D.A."/>
            <person name="Hakobyan A."/>
            <person name="Rijpstra W.I.C."/>
            <person name="Damste J.S.S."/>
            <person name="Liesack W."/>
            <person name="Dedysh S.N."/>
        </authorList>
    </citation>
    <scope>NUCLEOTIDE SEQUENCE</scope>
    <source>
        <strain evidence="3">PX52</strain>
    </source>
</reference>
<dbReference type="KEGG" id="lrs:PX52LOC_07673"/>
<proteinExistence type="predicted"/>
<dbReference type="Proteomes" id="UP000324974">
    <property type="component" value="Chromosome"/>
</dbReference>
<dbReference type="AlphaFoldDB" id="A0A5C1AUU4"/>
<sequence length="108" mass="12010">MVASDKAGLSAPRRALVELVQERNFGRVEHLPVRGGEPVLDPPPRVVREVKLGGENDPRPERALANFRLKRQWVELFELFDAVGDGTVDVLEFKNGLPFKALVADPAR</sequence>
<organism evidence="3 4">
    <name type="scientific">Limnoglobus roseus</name>
    <dbReference type="NCBI Taxonomy" id="2598579"/>
    <lineage>
        <taxon>Bacteria</taxon>
        <taxon>Pseudomonadati</taxon>
        <taxon>Planctomycetota</taxon>
        <taxon>Planctomycetia</taxon>
        <taxon>Gemmatales</taxon>
        <taxon>Gemmataceae</taxon>
        <taxon>Limnoglobus</taxon>
    </lineage>
</organism>
<dbReference type="EMBL" id="CP042425">
    <property type="protein sequence ID" value="QEL20568.1"/>
    <property type="molecule type" value="Genomic_DNA"/>
</dbReference>
<evidence type="ECO:0000313" key="3">
    <source>
        <dbReference type="EMBL" id="QEL20568.1"/>
    </source>
</evidence>
<evidence type="ECO:0000313" key="2">
    <source>
        <dbReference type="EMBL" id="QEL20466.1"/>
    </source>
</evidence>
<dbReference type="KEGG" id="lrs:PX52LOC_07567"/>
<name>A0A5C1AUU4_9BACT</name>
<dbReference type="InterPro" id="IPR002048">
    <property type="entry name" value="EF_hand_dom"/>
</dbReference>